<evidence type="ECO:0000313" key="3">
    <source>
        <dbReference type="Proteomes" id="UP000053246"/>
    </source>
</evidence>
<feature type="domain" description="NACHT" evidence="1">
    <location>
        <begin position="282"/>
        <end position="412"/>
    </location>
</feature>
<dbReference type="AlphaFoldDB" id="A0A9X0I2J8"/>
<proteinExistence type="predicted"/>
<sequence length="1252" mass="136447">MEPASLTSALAKAIMSQLVRQLAGPALTSVKTRLVGDPERKALEQALDRAFGQTRQAYGHQLADFDVNPDFWQHEGAMELAKVLLPGARPSPAALARRAVESLGTFQSDDEQLDRINLLRPVFKAFLDALSTEVRREPALQALLHRSDEAHSAQATGRLAEQSGAAGAGEDDLLHYLTWLIDQHRYLPTVGVVRNTTVRLPLTEVFVGLQAQVDRRPGDRAWEWFTRERDKLTALMETGQLDQTGFEAALDRLQLTYGRKFPADGERDDTATPVLDTVGRNAQLLVLGDPGSGKTTLLRYLALTYAKARIADSTDPATRLPIYLRIGEYAQHGYPRVGIGEFLVEHLRRHECRTPGLADLLQRHLDTGRCLVLLDGLDEIASAELRRGVVAAVVNFVTAHARQGNRFVVTSRISGYQAAPLPDSFHAVRLTEMDDATIEAFLEVYCREVERAETPERSASATREAAAREAAAIGAALKTTPGVRRLAANPLLLTALVLVHRSSGRLPHRRVEAYIEVCHALGRTWRSAQGVAEADLPDERILNRWLARLGAWLHEHRPEGAASKLELLDVLGPLWAAHHGSPWDPQVLRDADPLDTDPGRGVLDFVRKVDAHTGLLVERAPGRYGFAHLTFEEYYTGRALALLGPIENRASEIRRRLHDPRYDEPILLALGLIGTDYAEQIDEVVAQAIWPAAEPSEYEDLLGRDFLFMLRVLADDVPLTRTATIDEILHQAIEEYLHRDSSRCRFTAYREALVQRLSALGGTRAGERFRAAVDAWVEILDSLAGIPDALEPGRWCELAGIAAAHGQLLPATRNRLVRLATNSSDPYRAIQAMVVLAKQNAWTDAVVAAALALLRSDCGSDVKRFALIALRLADAFTPDVVDAIMEMATSAADPFNRPLAVEMLALRGLLTDELIAAVVGLTTKEQSEDTALALMELAWAGVLTDEVIAALVGLATGADRVDVRVMAAEVLAAGGEPAPEVVAALAELATSAADFEVRVVAVEELARCGRLTGESVTSAMEVATSIGAPESRTRAIKVLADGGRLTDEVVAAAVELATGPGRTAVRVRAMKALTSNETRTDEVTAALVRVATTESENLSERVQAMEVLGEIRALGGEVVAAAVGVATGEHPPDLRARAIWALAAGGMLTGPLAAIAQEIVAEVEDWRIRRALVRHLRYAPPTMELFDTLMARFRDRSAPVWDEVGDTLVEISRRHPEVAADIRSRLAAACTDPLMRSDFVYRALHRQVEAIG</sequence>
<gene>
    <name evidence="2" type="ORF">ADL17_21470</name>
</gene>
<dbReference type="Pfam" id="PF05729">
    <property type="entry name" value="NACHT"/>
    <property type="match status" value="1"/>
</dbReference>
<evidence type="ECO:0000313" key="2">
    <source>
        <dbReference type="EMBL" id="KUJ45613.1"/>
    </source>
</evidence>
<dbReference type="PROSITE" id="PS50837">
    <property type="entry name" value="NACHT"/>
    <property type="match status" value="1"/>
</dbReference>
<reference evidence="2 3" key="1">
    <citation type="submission" date="2015-10" db="EMBL/GenBank/DDBJ databases">
        <authorList>
            <person name="Ju K.-S."/>
            <person name="Doroghazi J.R."/>
            <person name="Metcalf W.W."/>
        </authorList>
    </citation>
    <scope>NUCLEOTIDE SEQUENCE [LARGE SCALE GENOMIC DNA]</scope>
    <source>
        <strain evidence="2 3">NRRL B-24793</strain>
    </source>
</reference>
<accession>A0A9X0I2J8</accession>
<dbReference type="InterPro" id="IPR003593">
    <property type="entry name" value="AAA+_ATPase"/>
</dbReference>
<dbReference type="OMA" id="RTWRSAQ"/>
<dbReference type="SMART" id="SM00382">
    <property type="entry name" value="AAA"/>
    <property type="match status" value="1"/>
</dbReference>
<dbReference type="InterPro" id="IPR011989">
    <property type="entry name" value="ARM-like"/>
</dbReference>
<keyword evidence="3" id="KW-1185">Reference proteome</keyword>
<dbReference type="Gene3D" id="3.40.50.300">
    <property type="entry name" value="P-loop containing nucleotide triphosphate hydrolases"/>
    <property type="match status" value="1"/>
</dbReference>
<dbReference type="InterPro" id="IPR027417">
    <property type="entry name" value="P-loop_NTPase"/>
</dbReference>
<organism evidence="2 3">
    <name type="scientific">Micromonospora maris</name>
    <dbReference type="NCBI Taxonomy" id="1003110"/>
    <lineage>
        <taxon>Bacteria</taxon>
        <taxon>Bacillati</taxon>
        <taxon>Actinomycetota</taxon>
        <taxon>Actinomycetes</taxon>
        <taxon>Micromonosporales</taxon>
        <taxon>Micromonosporaceae</taxon>
        <taxon>Micromonospora</taxon>
    </lineage>
</organism>
<dbReference type="EMBL" id="LMWI01000002">
    <property type="protein sequence ID" value="KUJ45613.1"/>
    <property type="molecule type" value="Genomic_DNA"/>
</dbReference>
<protein>
    <recommendedName>
        <fullName evidence="1">NACHT domain-containing protein</fullName>
    </recommendedName>
</protein>
<dbReference type="Proteomes" id="UP000053246">
    <property type="component" value="Unassembled WGS sequence"/>
</dbReference>
<dbReference type="SUPFAM" id="SSF52540">
    <property type="entry name" value="P-loop containing nucleoside triphosphate hydrolases"/>
    <property type="match status" value="1"/>
</dbReference>
<evidence type="ECO:0000259" key="1">
    <source>
        <dbReference type="PROSITE" id="PS50837"/>
    </source>
</evidence>
<dbReference type="InterPro" id="IPR016024">
    <property type="entry name" value="ARM-type_fold"/>
</dbReference>
<comment type="caution">
    <text evidence="2">The sequence shown here is derived from an EMBL/GenBank/DDBJ whole genome shotgun (WGS) entry which is preliminary data.</text>
</comment>
<dbReference type="SUPFAM" id="SSF48371">
    <property type="entry name" value="ARM repeat"/>
    <property type="match status" value="1"/>
</dbReference>
<name>A0A9X0I2J8_9ACTN</name>
<dbReference type="Gene3D" id="1.25.10.10">
    <property type="entry name" value="Leucine-rich Repeat Variant"/>
    <property type="match status" value="2"/>
</dbReference>
<dbReference type="InterPro" id="IPR007111">
    <property type="entry name" value="NACHT_NTPase"/>
</dbReference>
<dbReference type="RefSeq" id="WP_013735029.1">
    <property type="nucleotide sequence ID" value="NZ_LMWI01000002.1"/>
</dbReference>